<evidence type="ECO:0000256" key="4">
    <source>
        <dbReference type="SAM" id="MobiDB-lite"/>
    </source>
</evidence>
<gene>
    <name evidence="5" type="ORF">VNO78_06520</name>
</gene>
<reference evidence="5 6" key="1">
    <citation type="submission" date="2024-01" db="EMBL/GenBank/DDBJ databases">
        <title>The genomes of 5 underutilized Papilionoideae crops provide insights into root nodulation and disease resistanc.</title>
        <authorList>
            <person name="Jiang F."/>
        </authorList>
    </citation>
    <scope>NUCLEOTIDE SEQUENCE [LARGE SCALE GENOMIC DNA]</scope>
    <source>
        <strain evidence="5">DUOXIRENSHENG_FW03</strain>
        <tissue evidence="5">Leaves</tissue>
    </source>
</reference>
<feature type="compositionally biased region" description="Low complexity" evidence="4">
    <location>
        <begin position="65"/>
        <end position="79"/>
    </location>
</feature>
<feature type="region of interest" description="Disordered" evidence="4">
    <location>
        <begin position="1"/>
        <end position="80"/>
    </location>
</feature>
<feature type="compositionally biased region" description="Basic and acidic residues" evidence="4">
    <location>
        <begin position="51"/>
        <end position="64"/>
    </location>
</feature>
<dbReference type="AlphaFoldDB" id="A0AAN9XRN3"/>
<protein>
    <submittedName>
        <fullName evidence="5">Uncharacterized protein</fullName>
    </submittedName>
</protein>
<name>A0AAN9XRN3_PSOTE</name>
<accession>A0AAN9XRN3</accession>
<comment type="caution">
    <text evidence="5">The sequence shown here is derived from an EMBL/GenBank/DDBJ whole genome shotgun (WGS) entry which is preliminary data.</text>
</comment>
<dbReference type="InterPro" id="IPR040356">
    <property type="entry name" value="SPEAR"/>
</dbReference>
<evidence type="ECO:0000313" key="6">
    <source>
        <dbReference type="Proteomes" id="UP001386955"/>
    </source>
</evidence>
<evidence type="ECO:0000256" key="2">
    <source>
        <dbReference type="ARBA" id="ARBA00023015"/>
    </source>
</evidence>
<sequence>MRKIAPMALEDEIPKCNNGGEGGGRKGVGRPSKIPKPKKVPQRGLGVAQLERIRLEEEQKEKAEAAAATTIGSSSSSNSPYDMHLKFMKLHQSNQPPSSNSLPSSTVSFANNSGGSNACWHSVPVQGRVSGPHNRVPPNFQFHKNNFGTNPRLPVESKPIGHLPNWLQVNVSLGASSTIMHRSSLESPLNLDYNRRYSFKKHKEKMTGIKRPSPFSLDMPPVSSSNFKPLTFPATMKASEKVPCRSGRGFNLDFTNSTIREIPSPPASNSQMISKKNKKESKKFVGDFLSLSPPAACSRSKLNSPTFSPFHHQGNMKDQVPPPSGYNQINQQQHWNNFSTPTTMVAQTGQQPNRSQNQSVKGKNIDLDLTLKL</sequence>
<dbReference type="EMBL" id="JAYMYS010000002">
    <property type="protein sequence ID" value="KAK7405308.1"/>
    <property type="molecule type" value="Genomic_DNA"/>
</dbReference>
<dbReference type="InterPro" id="IPR014855">
    <property type="entry name" value="NOZZLE"/>
</dbReference>
<keyword evidence="1" id="KW-0678">Repressor</keyword>
<keyword evidence="2" id="KW-0805">Transcription regulation</keyword>
<evidence type="ECO:0000313" key="5">
    <source>
        <dbReference type="EMBL" id="KAK7405308.1"/>
    </source>
</evidence>
<evidence type="ECO:0000256" key="1">
    <source>
        <dbReference type="ARBA" id="ARBA00022491"/>
    </source>
</evidence>
<feature type="region of interest" description="Disordered" evidence="4">
    <location>
        <begin position="344"/>
        <end position="367"/>
    </location>
</feature>
<feature type="compositionally biased region" description="Polar residues" evidence="4">
    <location>
        <begin position="344"/>
        <end position="361"/>
    </location>
</feature>
<dbReference type="Pfam" id="PF08744">
    <property type="entry name" value="NOZZLE"/>
    <property type="match status" value="1"/>
</dbReference>
<evidence type="ECO:0000256" key="3">
    <source>
        <dbReference type="ARBA" id="ARBA00023163"/>
    </source>
</evidence>
<organism evidence="5 6">
    <name type="scientific">Psophocarpus tetragonolobus</name>
    <name type="common">Winged bean</name>
    <name type="synonym">Dolichos tetragonolobus</name>
    <dbReference type="NCBI Taxonomy" id="3891"/>
    <lineage>
        <taxon>Eukaryota</taxon>
        <taxon>Viridiplantae</taxon>
        <taxon>Streptophyta</taxon>
        <taxon>Embryophyta</taxon>
        <taxon>Tracheophyta</taxon>
        <taxon>Spermatophyta</taxon>
        <taxon>Magnoliopsida</taxon>
        <taxon>eudicotyledons</taxon>
        <taxon>Gunneridae</taxon>
        <taxon>Pentapetalae</taxon>
        <taxon>rosids</taxon>
        <taxon>fabids</taxon>
        <taxon>Fabales</taxon>
        <taxon>Fabaceae</taxon>
        <taxon>Papilionoideae</taxon>
        <taxon>50 kb inversion clade</taxon>
        <taxon>NPAAA clade</taxon>
        <taxon>indigoferoid/millettioid clade</taxon>
        <taxon>Phaseoleae</taxon>
        <taxon>Psophocarpus</taxon>
    </lineage>
</organism>
<keyword evidence="6" id="KW-1185">Reference proteome</keyword>
<proteinExistence type="predicted"/>
<feature type="region of interest" description="Disordered" evidence="4">
    <location>
        <begin position="311"/>
        <end position="330"/>
    </location>
</feature>
<dbReference type="PANTHER" id="PTHR33388">
    <property type="entry name" value="OS01G0212500 PROTEIN"/>
    <property type="match status" value="1"/>
</dbReference>
<dbReference type="PANTHER" id="PTHR33388:SF1">
    <property type="entry name" value="PROTEIN SPEAR2"/>
    <property type="match status" value="1"/>
</dbReference>
<keyword evidence="3" id="KW-0804">Transcription</keyword>
<dbReference type="Proteomes" id="UP001386955">
    <property type="component" value="Unassembled WGS sequence"/>
</dbReference>
<dbReference type="GO" id="GO:0003700">
    <property type="term" value="F:DNA-binding transcription factor activity"/>
    <property type="evidence" value="ECO:0007669"/>
    <property type="project" value="InterPro"/>
</dbReference>